<feature type="transmembrane region" description="Helical" evidence="8">
    <location>
        <begin position="49"/>
        <end position="68"/>
    </location>
</feature>
<reference evidence="11" key="1">
    <citation type="submission" date="2017-04" db="EMBL/GenBank/DDBJ databases">
        <title>Function of individual gut microbiota members based on whole genome sequencing of pure cultures obtained from chicken caecum.</title>
        <authorList>
            <person name="Medvecky M."/>
            <person name="Cejkova D."/>
            <person name="Polansky O."/>
            <person name="Karasova D."/>
            <person name="Kubasova T."/>
            <person name="Cizek A."/>
            <person name="Rychlik I."/>
        </authorList>
    </citation>
    <scope>NUCLEOTIDE SEQUENCE [LARGE SCALE GENOMIC DNA]</scope>
    <source>
        <strain evidence="11">An144</strain>
    </source>
</reference>
<keyword evidence="4" id="KW-0808">Transferase</keyword>
<name>A0A1Y4QX63_9ENTE</name>
<dbReference type="PANTHER" id="PTHR30576:SF4">
    <property type="entry name" value="UNDECAPRENYL-PHOSPHATE GALACTOSE PHOSPHOTRANSFERASE"/>
    <property type="match status" value="1"/>
</dbReference>
<dbReference type="PANTHER" id="PTHR30576">
    <property type="entry name" value="COLANIC BIOSYNTHESIS UDP-GLUCOSE LIPID CARRIER TRANSFERASE"/>
    <property type="match status" value="1"/>
</dbReference>
<feature type="domain" description="Bacterial sugar transferase" evidence="9">
    <location>
        <begin position="47"/>
        <end position="238"/>
    </location>
</feature>
<evidence type="ECO:0000256" key="5">
    <source>
        <dbReference type="ARBA" id="ARBA00022692"/>
    </source>
</evidence>
<keyword evidence="7 8" id="KW-0472">Membrane</keyword>
<keyword evidence="3" id="KW-1003">Cell membrane</keyword>
<comment type="caution">
    <text evidence="10">The sequence shown here is derived from an EMBL/GenBank/DDBJ whole genome shotgun (WGS) entry which is preliminary data.</text>
</comment>
<dbReference type="Proteomes" id="UP000196074">
    <property type="component" value="Unassembled WGS sequence"/>
</dbReference>
<dbReference type="EMBL" id="NFLC01000014">
    <property type="protein sequence ID" value="OUQ09936.1"/>
    <property type="molecule type" value="Genomic_DNA"/>
</dbReference>
<evidence type="ECO:0000256" key="6">
    <source>
        <dbReference type="ARBA" id="ARBA00022989"/>
    </source>
</evidence>
<dbReference type="AlphaFoldDB" id="A0A1Y4QX63"/>
<proteinExistence type="inferred from homology"/>
<gene>
    <name evidence="10" type="ORF">B5E88_07870</name>
</gene>
<dbReference type="GO" id="GO:0016780">
    <property type="term" value="F:phosphotransferase activity, for other substituted phosphate groups"/>
    <property type="evidence" value="ECO:0007669"/>
    <property type="project" value="TreeGrafter"/>
</dbReference>
<evidence type="ECO:0000256" key="3">
    <source>
        <dbReference type="ARBA" id="ARBA00022475"/>
    </source>
</evidence>
<keyword evidence="5 8" id="KW-0812">Transmembrane</keyword>
<evidence type="ECO:0000313" key="11">
    <source>
        <dbReference type="Proteomes" id="UP000196074"/>
    </source>
</evidence>
<protein>
    <recommendedName>
        <fullName evidence="9">Bacterial sugar transferase domain-containing protein</fullName>
    </recommendedName>
</protein>
<evidence type="ECO:0000259" key="9">
    <source>
        <dbReference type="Pfam" id="PF02397"/>
    </source>
</evidence>
<keyword evidence="6 8" id="KW-1133">Transmembrane helix</keyword>
<sequence>MISELGERKLESSNNEEQDYFRKEHINLVSTEGDIHQLGKNVYFFIKRVFDIFFAILGIILLVPVYIVTKISYVITGDFNSVFYKQKRVGKHGKIIYIIKLRSMVYNADDILKELLKNPRYKEEWDKNQKLENDPRITRVGKFLRKSSLDELPQFINVLRGDMSLIGPRPLVVGELDAHGGNHQLYESVKPGISGWWAANGRSATTYEKRLELEYYYCENCSLWLDIKCIYLTVYAVLSKKGVM</sequence>
<comment type="similarity">
    <text evidence="2">Belongs to the bacterial sugar transferase family.</text>
</comment>
<evidence type="ECO:0000313" key="10">
    <source>
        <dbReference type="EMBL" id="OUQ09936.1"/>
    </source>
</evidence>
<evidence type="ECO:0000256" key="1">
    <source>
        <dbReference type="ARBA" id="ARBA00004236"/>
    </source>
</evidence>
<dbReference type="Pfam" id="PF02397">
    <property type="entry name" value="Bac_transf"/>
    <property type="match status" value="1"/>
</dbReference>
<organism evidence="10 11">
    <name type="scientific">Enterococcus cecorum</name>
    <dbReference type="NCBI Taxonomy" id="44008"/>
    <lineage>
        <taxon>Bacteria</taxon>
        <taxon>Bacillati</taxon>
        <taxon>Bacillota</taxon>
        <taxon>Bacilli</taxon>
        <taxon>Lactobacillales</taxon>
        <taxon>Enterococcaceae</taxon>
        <taxon>Enterococcus</taxon>
    </lineage>
</organism>
<comment type="subcellular location">
    <subcellularLocation>
        <location evidence="1">Cell membrane</location>
    </subcellularLocation>
</comment>
<evidence type="ECO:0000256" key="8">
    <source>
        <dbReference type="SAM" id="Phobius"/>
    </source>
</evidence>
<dbReference type="InterPro" id="IPR003362">
    <property type="entry name" value="Bact_transf"/>
</dbReference>
<evidence type="ECO:0000256" key="7">
    <source>
        <dbReference type="ARBA" id="ARBA00023136"/>
    </source>
</evidence>
<evidence type="ECO:0000256" key="4">
    <source>
        <dbReference type="ARBA" id="ARBA00022679"/>
    </source>
</evidence>
<accession>A0A1Y4QX63</accession>
<dbReference type="GO" id="GO:0005886">
    <property type="term" value="C:plasma membrane"/>
    <property type="evidence" value="ECO:0007669"/>
    <property type="project" value="UniProtKB-SubCell"/>
</dbReference>
<evidence type="ECO:0000256" key="2">
    <source>
        <dbReference type="ARBA" id="ARBA00006464"/>
    </source>
</evidence>